<dbReference type="AlphaFoldDB" id="F2LWF4"/>
<proteinExistence type="predicted"/>
<dbReference type="eggNOG" id="COG2861">
    <property type="taxonomic scope" value="Bacteria"/>
</dbReference>
<dbReference type="STRING" id="760142.Hipma_0017"/>
<dbReference type="Proteomes" id="UP000008139">
    <property type="component" value="Chromosome"/>
</dbReference>
<gene>
    <name evidence="1" type="ordered locus">Hipma_0017</name>
</gene>
<dbReference type="Gene3D" id="3.20.20.370">
    <property type="entry name" value="Glycoside hydrolase/deacetylase"/>
    <property type="match status" value="1"/>
</dbReference>
<dbReference type="FunCoup" id="F2LWF4">
    <property type="interactions" value="11"/>
</dbReference>
<dbReference type="InterPro" id="IPR006837">
    <property type="entry name" value="Divergent_DAC"/>
</dbReference>
<dbReference type="InterPro" id="IPR011330">
    <property type="entry name" value="Glyco_hydro/deAcase_b/a-brl"/>
</dbReference>
<dbReference type="SUPFAM" id="SSF88713">
    <property type="entry name" value="Glycoside hydrolase/deacetylase"/>
    <property type="match status" value="1"/>
</dbReference>
<sequence length="247" mass="28091">MQNKAIAIVVALIVFIVQESFAASSLFLLKQKRLAIVIDDMGYDVALANRFESLKMPLAFAFLPDAPFSGELSKKLSKDGFIVMIHMPSQPIDYPKDNPGKHAIYLWTSKAETFRLLNWAYKKIPNAMGLNNHMGSAILRDKTHLDYIMEFLKKHDLFFIDSATVKDSLGCIEAEKFGVMCAKRRVFLDNKKNVAYIKGQIRQALKMLKKRNNVVAIGHCNEKTYEALAQMKKQLKPYLVSVVFVLR</sequence>
<protein>
    <recommendedName>
        <fullName evidence="3">Divergent polysaccharide deacetylase family protein</fullName>
    </recommendedName>
</protein>
<organism evidence="1 2">
    <name type="scientific">Hippea maritima (strain ATCC 700847 / DSM 10411 / MH2)</name>
    <dbReference type="NCBI Taxonomy" id="760142"/>
    <lineage>
        <taxon>Bacteria</taxon>
        <taxon>Pseudomonadati</taxon>
        <taxon>Campylobacterota</taxon>
        <taxon>Desulfurellia</taxon>
        <taxon>Desulfurellales</taxon>
        <taxon>Hippeaceae</taxon>
        <taxon>Hippea</taxon>
    </lineage>
</organism>
<keyword evidence="2" id="KW-1185">Reference proteome</keyword>
<dbReference type="InParanoid" id="F2LWF4"/>
<name>F2LWF4_HIPMA</name>
<evidence type="ECO:0000313" key="2">
    <source>
        <dbReference type="Proteomes" id="UP000008139"/>
    </source>
</evidence>
<dbReference type="KEGG" id="hmr:Hipma_0017"/>
<dbReference type="PANTHER" id="PTHR30105">
    <property type="entry name" value="UNCHARACTERIZED YIBQ-RELATED"/>
    <property type="match status" value="1"/>
</dbReference>
<dbReference type="Pfam" id="PF04748">
    <property type="entry name" value="Polysacc_deac_2"/>
    <property type="match status" value="1"/>
</dbReference>
<dbReference type="HOGENOM" id="CLU_041643_2_1_7"/>
<accession>F2LWF4</accession>
<evidence type="ECO:0008006" key="3">
    <source>
        <dbReference type="Google" id="ProtNLM"/>
    </source>
</evidence>
<dbReference type="RefSeq" id="WP_013681045.1">
    <property type="nucleotide sequence ID" value="NC_015318.1"/>
</dbReference>
<dbReference type="EMBL" id="CP002606">
    <property type="protein sequence ID" value="AEA33000.1"/>
    <property type="molecule type" value="Genomic_DNA"/>
</dbReference>
<reference evidence="2" key="2">
    <citation type="submission" date="2011-03" db="EMBL/GenBank/DDBJ databases">
        <title>The complete genome of Hippea maritima DSM 10411.</title>
        <authorList>
            <consortium name="US DOE Joint Genome Institute (JGI-PGF)"/>
            <person name="Lucas S."/>
            <person name="Copeland A."/>
            <person name="Lapidus A."/>
            <person name="Bruce D."/>
            <person name="Goodwin L."/>
            <person name="Pitluck S."/>
            <person name="Peters L."/>
            <person name="Kyrpides N."/>
            <person name="Mavromatis K."/>
            <person name="Pagani I."/>
            <person name="Ivanova N."/>
            <person name="Mikhailova N."/>
            <person name="Lu M."/>
            <person name="Detter J.C."/>
            <person name="Tapia R."/>
            <person name="Han C."/>
            <person name="Land M."/>
            <person name="Hauser L."/>
            <person name="Markowitz V."/>
            <person name="Cheng J.-F."/>
            <person name="Hugenholtz P."/>
            <person name="Woyke T."/>
            <person name="Wu D."/>
            <person name="Spring S."/>
            <person name="Schroeder M."/>
            <person name="Brambilla E."/>
            <person name="Klenk H.-P."/>
            <person name="Eisen J.A."/>
        </authorList>
    </citation>
    <scope>NUCLEOTIDE SEQUENCE [LARGE SCALE GENOMIC DNA]</scope>
    <source>
        <strain evidence="2">ATCC 700847 / DSM 10411 / MH2</strain>
    </source>
</reference>
<evidence type="ECO:0000313" key="1">
    <source>
        <dbReference type="EMBL" id="AEA33000.1"/>
    </source>
</evidence>
<dbReference type="OrthoDB" id="9784811at2"/>
<dbReference type="PANTHER" id="PTHR30105:SF2">
    <property type="entry name" value="DIVERGENT POLYSACCHARIDE DEACETYLASE SUPERFAMILY"/>
    <property type="match status" value="1"/>
</dbReference>
<reference evidence="1 2" key="1">
    <citation type="journal article" date="2011" name="Stand. Genomic Sci.">
        <title>Complete genome sequence of the thermophilic sulfur-reducer Hippea maritima type strain (MH(2)).</title>
        <authorList>
            <person name="Huntemann M."/>
            <person name="Lu M."/>
            <person name="Nolan M."/>
            <person name="Lapidus A."/>
            <person name="Lucas S."/>
            <person name="Hammon N."/>
            <person name="Deshpande S."/>
            <person name="Cheng J.F."/>
            <person name="Tapia R."/>
            <person name="Han C."/>
            <person name="Goodwin L."/>
            <person name="Pitluck S."/>
            <person name="Liolios K."/>
            <person name="Pagani I."/>
            <person name="Ivanova N."/>
            <person name="Ovchinikova G."/>
            <person name="Pati A."/>
            <person name="Chen A."/>
            <person name="Palaniappan K."/>
            <person name="Land M."/>
            <person name="Hauser L."/>
            <person name="Jeffries C.D."/>
            <person name="Detter J.C."/>
            <person name="Brambilla E.M."/>
            <person name="Rohde M."/>
            <person name="Spring S."/>
            <person name="Goker M."/>
            <person name="Woyke T."/>
            <person name="Bristow J."/>
            <person name="Eisen J.A."/>
            <person name="Markowitz V."/>
            <person name="Hugenholtz P."/>
            <person name="Kyrpides N.C."/>
            <person name="Klenk H.P."/>
            <person name="Mavromatis K."/>
        </authorList>
    </citation>
    <scope>NUCLEOTIDE SEQUENCE [LARGE SCALE GENOMIC DNA]</scope>
    <source>
        <strain evidence="2">ATCC 700847 / DSM 10411 / MH2</strain>
    </source>
</reference>
<dbReference type="GO" id="GO:0005975">
    <property type="term" value="P:carbohydrate metabolic process"/>
    <property type="evidence" value="ECO:0007669"/>
    <property type="project" value="InterPro"/>
</dbReference>
<dbReference type="CDD" id="cd10936">
    <property type="entry name" value="CE4_DAC2"/>
    <property type="match status" value="1"/>
</dbReference>